<accession>A0ABV7ADL0</accession>
<evidence type="ECO:0000313" key="2">
    <source>
        <dbReference type="Proteomes" id="UP001595443"/>
    </source>
</evidence>
<sequence length="139" mass="15878">MSVTFTVFPRRGLVYVRYVGFTRFRETLAVFAEYSRHPDCRPGQKQLVDLSEVTGFDDDFAGLMNMQAQKADTFLRDGVQTLVVYYAPTAETYEMAGWIRNSWEGLDGIVCRVLQCEAEALELLGQPERSFDELMARAE</sequence>
<dbReference type="EMBL" id="JBHRSK010000004">
    <property type="protein sequence ID" value="MFC2967146.1"/>
    <property type="molecule type" value="Genomic_DNA"/>
</dbReference>
<proteinExistence type="predicted"/>
<evidence type="ECO:0008006" key="3">
    <source>
        <dbReference type="Google" id="ProtNLM"/>
    </source>
</evidence>
<comment type="caution">
    <text evidence="1">The sequence shown here is derived from an EMBL/GenBank/DDBJ whole genome shotgun (WGS) entry which is preliminary data.</text>
</comment>
<keyword evidence="2" id="KW-1185">Reference proteome</keyword>
<evidence type="ECO:0000313" key="1">
    <source>
        <dbReference type="EMBL" id="MFC2967146.1"/>
    </source>
</evidence>
<dbReference type="Proteomes" id="UP001595443">
    <property type="component" value="Unassembled WGS sequence"/>
</dbReference>
<name>A0ABV7ADL0_9RHOB</name>
<protein>
    <recommendedName>
        <fullName evidence="3">STAS/SEC14 domain-containing protein</fullName>
    </recommendedName>
</protein>
<organism evidence="1 2">
    <name type="scientific">Acidimangrovimonas pyrenivorans</name>
    <dbReference type="NCBI Taxonomy" id="2030798"/>
    <lineage>
        <taxon>Bacteria</taxon>
        <taxon>Pseudomonadati</taxon>
        <taxon>Pseudomonadota</taxon>
        <taxon>Alphaproteobacteria</taxon>
        <taxon>Rhodobacterales</taxon>
        <taxon>Paracoccaceae</taxon>
        <taxon>Acidimangrovimonas</taxon>
    </lineage>
</organism>
<gene>
    <name evidence="1" type="ORF">ACFOES_03495</name>
</gene>
<dbReference type="RefSeq" id="WP_377831786.1">
    <property type="nucleotide sequence ID" value="NZ_JBHRSK010000004.1"/>
</dbReference>
<reference evidence="2" key="1">
    <citation type="journal article" date="2019" name="Int. J. Syst. Evol. Microbiol.">
        <title>The Global Catalogue of Microorganisms (GCM) 10K type strain sequencing project: providing services to taxonomists for standard genome sequencing and annotation.</title>
        <authorList>
            <consortium name="The Broad Institute Genomics Platform"/>
            <consortium name="The Broad Institute Genome Sequencing Center for Infectious Disease"/>
            <person name="Wu L."/>
            <person name="Ma J."/>
        </authorList>
    </citation>
    <scope>NUCLEOTIDE SEQUENCE [LARGE SCALE GENOMIC DNA]</scope>
    <source>
        <strain evidence="2">KCTC 62192</strain>
    </source>
</reference>